<proteinExistence type="predicted"/>
<dbReference type="GO" id="GO:0004523">
    <property type="term" value="F:RNA-DNA hybrid ribonuclease activity"/>
    <property type="evidence" value="ECO:0007669"/>
    <property type="project" value="InterPro"/>
</dbReference>
<dbReference type="EMBL" id="JAUESC010000383">
    <property type="protein sequence ID" value="KAK0585649.1"/>
    <property type="molecule type" value="Genomic_DNA"/>
</dbReference>
<dbReference type="InterPro" id="IPR036397">
    <property type="entry name" value="RNaseH_sf"/>
</dbReference>
<evidence type="ECO:0000313" key="3">
    <source>
        <dbReference type="Proteomes" id="UP001168877"/>
    </source>
</evidence>
<dbReference type="Pfam" id="PF13456">
    <property type="entry name" value="RVT_3"/>
    <property type="match status" value="1"/>
</dbReference>
<feature type="domain" description="RNase H type-1" evidence="1">
    <location>
        <begin position="368"/>
        <end position="498"/>
    </location>
</feature>
<reference evidence="2" key="2">
    <citation type="submission" date="2023-06" db="EMBL/GenBank/DDBJ databases">
        <authorList>
            <person name="Swenson N.G."/>
            <person name="Wegrzyn J.L."/>
            <person name="Mcevoy S.L."/>
        </authorList>
    </citation>
    <scope>NUCLEOTIDE SEQUENCE</scope>
    <source>
        <strain evidence="2">NS2018</strain>
        <tissue evidence="2">Leaf</tissue>
    </source>
</reference>
<name>A0AA39S5U6_ACESA</name>
<dbReference type="GO" id="GO:0003676">
    <property type="term" value="F:nucleic acid binding"/>
    <property type="evidence" value="ECO:0007669"/>
    <property type="project" value="InterPro"/>
</dbReference>
<keyword evidence="3" id="KW-1185">Reference proteome</keyword>
<dbReference type="Pfam" id="PF13966">
    <property type="entry name" value="zf-RVT"/>
    <property type="match status" value="1"/>
</dbReference>
<dbReference type="Pfam" id="PF00078">
    <property type="entry name" value="RVT_1"/>
    <property type="match status" value="1"/>
</dbReference>
<dbReference type="InterPro" id="IPR000477">
    <property type="entry name" value="RT_dom"/>
</dbReference>
<dbReference type="InterPro" id="IPR026960">
    <property type="entry name" value="RVT-Znf"/>
</dbReference>
<dbReference type="InterPro" id="IPR044730">
    <property type="entry name" value="RNase_H-like_dom_plant"/>
</dbReference>
<organism evidence="2 3">
    <name type="scientific">Acer saccharum</name>
    <name type="common">Sugar maple</name>
    <dbReference type="NCBI Taxonomy" id="4024"/>
    <lineage>
        <taxon>Eukaryota</taxon>
        <taxon>Viridiplantae</taxon>
        <taxon>Streptophyta</taxon>
        <taxon>Embryophyta</taxon>
        <taxon>Tracheophyta</taxon>
        <taxon>Spermatophyta</taxon>
        <taxon>Magnoliopsida</taxon>
        <taxon>eudicotyledons</taxon>
        <taxon>Gunneridae</taxon>
        <taxon>Pentapetalae</taxon>
        <taxon>rosids</taxon>
        <taxon>malvids</taxon>
        <taxon>Sapindales</taxon>
        <taxon>Sapindaceae</taxon>
        <taxon>Hippocastanoideae</taxon>
        <taxon>Acereae</taxon>
        <taxon>Acer</taxon>
    </lineage>
</organism>
<evidence type="ECO:0000313" key="2">
    <source>
        <dbReference type="EMBL" id="KAK0585649.1"/>
    </source>
</evidence>
<dbReference type="CDD" id="cd06222">
    <property type="entry name" value="RNase_H_like"/>
    <property type="match status" value="1"/>
</dbReference>
<sequence>MGAFGFSSVFVDWIDGILRSSRLSVLLNGVPEGYFCCSRGVRQGDPLSPLLFGIVEDFLSRLLTRLVDSSQILPISSPRGFLAPTHLLYADDVLIFCRGTQKNLKHIMGAFGDYGDISDFIHEGKWVLDGCFRVRFPDLCFRIDRIVISPVVDSLVWANSRDGRVSCKAAYSQFLRDIPQVVWWRDVWSRFIPPSRSALTWRLMLNRLPTEDRLCRSGFQLASRCSICGVSSESTDHLFLHCPLEVALWEAVFSTFQRRVSTNSWQSFFLQAMSVSFSEQVRILWKAAIHAVIWGLWTARNQWIFEGKLVDFRSVLSLVWRAVSEANCLEIGCMHNCMDDLLILRRFGLQGHPSKAPVIKSVVWSPPAPSWIKVNTDGAALGSPGVGGCGGIFRNCRAFVKGCFAIPLGQVFAFEAELLAASLAINFTWKYGWHRIWLESDSSYVVQLLSSRSDMVPWRVRQAWQRCIFQISHMDFQVSHIFREGNQVADTLSKHALELQADSWWFFAPPFCSSLVGNNCMGRESFHFS</sequence>
<dbReference type="PANTHER" id="PTHR47723">
    <property type="entry name" value="OS05G0353850 PROTEIN"/>
    <property type="match status" value="1"/>
</dbReference>
<dbReference type="SUPFAM" id="SSF53098">
    <property type="entry name" value="Ribonuclease H-like"/>
    <property type="match status" value="1"/>
</dbReference>
<comment type="caution">
    <text evidence="2">The sequence shown here is derived from an EMBL/GenBank/DDBJ whole genome shotgun (WGS) entry which is preliminary data.</text>
</comment>
<gene>
    <name evidence="2" type="ORF">LWI29_031809</name>
</gene>
<dbReference type="InterPro" id="IPR053151">
    <property type="entry name" value="RNase_H-like"/>
</dbReference>
<dbReference type="InterPro" id="IPR002156">
    <property type="entry name" value="RNaseH_domain"/>
</dbReference>
<protein>
    <recommendedName>
        <fullName evidence="1">RNase H type-1 domain-containing protein</fullName>
    </recommendedName>
</protein>
<accession>A0AA39S5U6</accession>
<dbReference type="AlphaFoldDB" id="A0AA39S5U6"/>
<reference evidence="2" key="1">
    <citation type="journal article" date="2022" name="Plant J.">
        <title>Strategies of tolerance reflected in two North American maple genomes.</title>
        <authorList>
            <person name="McEvoy S.L."/>
            <person name="Sezen U.U."/>
            <person name="Trouern-Trend A."/>
            <person name="McMahon S.M."/>
            <person name="Schaberg P.G."/>
            <person name="Yang J."/>
            <person name="Wegrzyn J.L."/>
            <person name="Swenson N.G."/>
        </authorList>
    </citation>
    <scope>NUCLEOTIDE SEQUENCE</scope>
    <source>
        <strain evidence="2">NS2018</strain>
    </source>
</reference>
<dbReference type="PROSITE" id="PS50879">
    <property type="entry name" value="RNASE_H_1"/>
    <property type="match status" value="1"/>
</dbReference>
<dbReference type="PANTHER" id="PTHR47723:SF23">
    <property type="entry name" value="REVERSE TRANSCRIPTASE-LIKE PROTEIN"/>
    <property type="match status" value="1"/>
</dbReference>
<evidence type="ECO:0000259" key="1">
    <source>
        <dbReference type="PROSITE" id="PS50879"/>
    </source>
</evidence>
<dbReference type="Gene3D" id="3.30.420.10">
    <property type="entry name" value="Ribonuclease H-like superfamily/Ribonuclease H"/>
    <property type="match status" value="1"/>
</dbReference>
<dbReference type="Proteomes" id="UP001168877">
    <property type="component" value="Unassembled WGS sequence"/>
</dbReference>
<dbReference type="InterPro" id="IPR012337">
    <property type="entry name" value="RNaseH-like_sf"/>
</dbReference>